<dbReference type="Proteomes" id="UP000228920">
    <property type="component" value="Unassembled WGS sequence"/>
</dbReference>
<dbReference type="AlphaFoldDB" id="A0A2M7THB9"/>
<evidence type="ECO:0000256" key="5">
    <source>
        <dbReference type="ARBA" id="ARBA00023136"/>
    </source>
</evidence>
<proteinExistence type="inferred from homology"/>
<evidence type="ECO:0008006" key="9">
    <source>
        <dbReference type="Google" id="ProtNLM"/>
    </source>
</evidence>
<dbReference type="GO" id="GO:0016020">
    <property type="term" value="C:membrane"/>
    <property type="evidence" value="ECO:0007669"/>
    <property type="project" value="UniProtKB-SubCell"/>
</dbReference>
<accession>A0A2M7THB9</accession>
<sequence length="191" mass="21775">MPANFLWILIIAGVVLVFMWSLYNQLVTARLRVDESWAGIDVQLKRRSSLIPNLIETVKGYAAHEKDIFENVAHARAQLVNAKTPGDKAQADNMLTGALKSLFAIAENYPQLRATENFQQLQGELSDTEDKIAYSRQFYNQNVLDYNTKIQMFPNVVVANMFGFTKREFYEAAETERADIKVDFTTQQQVS</sequence>
<evidence type="ECO:0000256" key="4">
    <source>
        <dbReference type="ARBA" id="ARBA00022989"/>
    </source>
</evidence>
<dbReference type="SUPFAM" id="SSF140478">
    <property type="entry name" value="LemA-like"/>
    <property type="match status" value="1"/>
</dbReference>
<evidence type="ECO:0000256" key="1">
    <source>
        <dbReference type="ARBA" id="ARBA00004167"/>
    </source>
</evidence>
<comment type="subcellular location">
    <subcellularLocation>
        <location evidence="1">Membrane</location>
        <topology evidence="1">Single-pass membrane protein</topology>
    </subcellularLocation>
</comment>
<dbReference type="EMBL" id="PFNL01000128">
    <property type="protein sequence ID" value="PIZ45608.1"/>
    <property type="molecule type" value="Genomic_DNA"/>
</dbReference>
<comment type="caution">
    <text evidence="7">The sequence shown here is derived from an EMBL/GenBank/DDBJ whole genome shotgun (WGS) entry which is preliminary data.</text>
</comment>
<keyword evidence="3 6" id="KW-0812">Transmembrane</keyword>
<name>A0A2M7THB9_UNCKA</name>
<dbReference type="Gene3D" id="1.20.1440.20">
    <property type="entry name" value="LemA-like domain"/>
    <property type="match status" value="1"/>
</dbReference>
<keyword evidence="4 6" id="KW-1133">Transmembrane helix</keyword>
<dbReference type="InterPro" id="IPR023353">
    <property type="entry name" value="LemA-like_dom_sf"/>
</dbReference>
<feature type="transmembrane region" description="Helical" evidence="6">
    <location>
        <begin position="6"/>
        <end position="23"/>
    </location>
</feature>
<dbReference type="PANTHER" id="PTHR34478:SF2">
    <property type="entry name" value="MEMBRANE PROTEIN"/>
    <property type="match status" value="1"/>
</dbReference>
<dbReference type="Pfam" id="PF04011">
    <property type="entry name" value="LemA"/>
    <property type="match status" value="1"/>
</dbReference>
<comment type="similarity">
    <text evidence="2">Belongs to the LemA family.</text>
</comment>
<protein>
    <recommendedName>
        <fullName evidence="9">LemA family protein</fullName>
    </recommendedName>
</protein>
<evidence type="ECO:0000313" key="8">
    <source>
        <dbReference type="Proteomes" id="UP000228920"/>
    </source>
</evidence>
<evidence type="ECO:0000256" key="3">
    <source>
        <dbReference type="ARBA" id="ARBA00022692"/>
    </source>
</evidence>
<gene>
    <name evidence="7" type="ORF">COY32_04915</name>
</gene>
<organism evidence="7 8">
    <name type="scientific">candidate division WWE3 bacterium CG_4_10_14_0_2_um_filter_41_14</name>
    <dbReference type="NCBI Taxonomy" id="1975072"/>
    <lineage>
        <taxon>Bacteria</taxon>
        <taxon>Katanobacteria</taxon>
    </lineage>
</organism>
<evidence type="ECO:0000256" key="6">
    <source>
        <dbReference type="SAM" id="Phobius"/>
    </source>
</evidence>
<reference evidence="8" key="1">
    <citation type="submission" date="2017-09" db="EMBL/GenBank/DDBJ databases">
        <title>Depth-based differentiation of microbial function through sediment-hosted aquifers and enrichment of novel symbionts in the deep terrestrial subsurface.</title>
        <authorList>
            <person name="Probst A.J."/>
            <person name="Ladd B."/>
            <person name="Jarett J.K."/>
            <person name="Geller-Mcgrath D.E."/>
            <person name="Sieber C.M.K."/>
            <person name="Emerson J.B."/>
            <person name="Anantharaman K."/>
            <person name="Thomas B.C."/>
            <person name="Malmstrom R."/>
            <person name="Stieglmeier M."/>
            <person name="Klingl A."/>
            <person name="Woyke T."/>
            <person name="Ryan C.M."/>
            <person name="Banfield J.F."/>
        </authorList>
    </citation>
    <scope>NUCLEOTIDE SEQUENCE [LARGE SCALE GENOMIC DNA]</scope>
</reference>
<dbReference type="InterPro" id="IPR007156">
    <property type="entry name" value="MamQ_LemA"/>
</dbReference>
<dbReference type="PANTHER" id="PTHR34478">
    <property type="entry name" value="PROTEIN LEMA"/>
    <property type="match status" value="1"/>
</dbReference>
<evidence type="ECO:0000256" key="2">
    <source>
        <dbReference type="ARBA" id="ARBA00008854"/>
    </source>
</evidence>
<keyword evidence="5 6" id="KW-0472">Membrane</keyword>
<evidence type="ECO:0000313" key="7">
    <source>
        <dbReference type="EMBL" id="PIZ45608.1"/>
    </source>
</evidence>